<evidence type="ECO:0000313" key="2">
    <source>
        <dbReference type="Proteomes" id="UP001497744"/>
    </source>
</evidence>
<organism evidence="1 2">
    <name type="scientific">Babesia caballi</name>
    <dbReference type="NCBI Taxonomy" id="5871"/>
    <lineage>
        <taxon>Eukaryota</taxon>
        <taxon>Sar</taxon>
        <taxon>Alveolata</taxon>
        <taxon>Apicomplexa</taxon>
        <taxon>Aconoidasida</taxon>
        <taxon>Piroplasmida</taxon>
        <taxon>Babesiidae</taxon>
        <taxon>Babesia</taxon>
    </lineage>
</organism>
<evidence type="ECO:0000313" key="1">
    <source>
        <dbReference type="EMBL" id="GIX62265.1"/>
    </source>
</evidence>
<protein>
    <submittedName>
        <fullName evidence="1">Fumarate reductase</fullName>
    </submittedName>
</protein>
<gene>
    <name evidence="1" type="ORF">BcabD6B2_17000</name>
</gene>
<name>A0AAV4LRT1_BABCB</name>
<reference evidence="1 2" key="1">
    <citation type="submission" date="2021-06" db="EMBL/GenBank/DDBJ databases">
        <title>Genome sequence of Babesia caballi.</title>
        <authorList>
            <person name="Yamagishi J."/>
            <person name="Kidaka T."/>
            <person name="Ochi A."/>
        </authorList>
    </citation>
    <scope>NUCLEOTIDE SEQUENCE [LARGE SCALE GENOMIC DNA]</scope>
    <source>
        <strain evidence="1">USDA-D6B2</strain>
    </source>
</reference>
<dbReference type="EMBL" id="BPLF01000001">
    <property type="protein sequence ID" value="GIX62265.1"/>
    <property type="molecule type" value="Genomic_DNA"/>
</dbReference>
<dbReference type="AlphaFoldDB" id="A0AAV4LRT1"/>
<dbReference type="RefSeq" id="XP_067714334.1">
    <property type="nucleotide sequence ID" value="XM_067858233.1"/>
</dbReference>
<proteinExistence type="predicted"/>
<accession>A0AAV4LRT1</accession>
<sequence>MDFYHMFFIVLEALPVDNVGTGLLELLLGDPHLLEGGEGRKDGPSNPDGVLALRRGDDLDLHRAGHEGVELLGHTLADALVHGGAAGEDDVGVQVLADVHVTAGNRVEGGGMDAGGLLTDEGRLEEDLGAPETLVADGDDVAVGQLVGLFNLAGRSRGVHFLLEVQGNVAELLLDVTDNFLFGSRREGETALGQNLLHELREVAAGKVETHDGVRQGVTLVDGDGVGDTVAGVEHDTGRTTGGVQRQHGLDGHVHGGHVVGLEHDGGHLLTVGLGVHRGLGQENGVLLGCNAQLVVEGVVPDLLHVLPVGHDTVLNRVLQSQNTTLGLRLVPDVGVLLVHTHHERRVFRATHDAGEDATGSVIAGDTGLDVAGAVVDDQSGGLFVRHFVKLIFLRRSERCPGIHEHAHGGNDTYCAH</sequence>
<dbReference type="GeneID" id="94193746"/>
<comment type="caution">
    <text evidence="1">The sequence shown here is derived from an EMBL/GenBank/DDBJ whole genome shotgun (WGS) entry which is preliminary data.</text>
</comment>
<keyword evidence="2" id="KW-1185">Reference proteome</keyword>
<dbReference type="Proteomes" id="UP001497744">
    <property type="component" value="Unassembled WGS sequence"/>
</dbReference>